<dbReference type="Gene3D" id="3.40.50.150">
    <property type="entry name" value="Vaccinia Virus protein VP39"/>
    <property type="match status" value="1"/>
</dbReference>
<protein>
    <recommendedName>
        <fullName evidence="1">25S rRNA (uridine-N(3))-methyltransferase BMT5-like domain-containing protein</fullName>
    </recommendedName>
</protein>
<dbReference type="STRING" id="4565.A0A3B6KK31"/>
<dbReference type="PANTHER" id="PTHR11538:SF82">
    <property type="entry name" value="25S RRNA (URIDINE-N(3))-METHYLTRANSFERASE BMT5-LIKE DOMAIN-CONTAINING PROTEIN"/>
    <property type="match status" value="1"/>
</dbReference>
<dbReference type="Gramene" id="TraesROB_scaffold_029636_01G000100.1">
    <property type="protein sequence ID" value="TraesROB_scaffold_029636_01G000100.1"/>
    <property type="gene ID" value="TraesROB_scaffold_029636_01G000100"/>
</dbReference>
<dbReference type="GO" id="GO:0005737">
    <property type="term" value="C:cytoplasm"/>
    <property type="evidence" value="ECO:0000318"/>
    <property type="project" value="GO_Central"/>
</dbReference>
<sequence>MAPPVVEVAPVVEGKKVGRVKWVKHYSSSQSILIVGDGDLSFSRALATAFGSGDCIVATSLDSYSDLIGMYSQAESNVKELKRMGATVLHGVDVKNTKKHVDLKFTRFERIIFNLPHAGAHQVLVRRFFRNASHLLHPDGEIHVSHKTGERYNRWEIEELASEFSLVMFKSLVFRKEDYPGYNQKRGDGERCDQEFPLRNGCTFMFSLTPSVFSLVL</sequence>
<dbReference type="OrthoDB" id="273345at2759"/>
<dbReference type="SUPFAM" id="SSF53335">
    <property type="entry name" value="S-adenosyl-L-methionine-dependent methyltransferases"/>
    <property type="match status" value="1"/>
</dbReference>
<dbReference type="OMA" id="CVREKEF"/>
<dbReference type="Gramene" id="TraesCS5A03G0636400.1">
    <property type="protein sequence ID" value="TraesCS5A03G0636400.1.CDS"/>
    <property type="gene ID" value="TraesCS5A03G0636400"/>
</dbReference>
<evidence type="ECO:0000313" key="2">
    <source>
        <dbReference type="EnsemblPlants" id="TraesCS5A02G255100.1"/>
    </source>
</evidence>
<dbReference type="PANTHER" id="PTHR11538">
    <property type="entry name" value="PHENYLALANYL-TRNA SYNTHETASE"/>
    <property type="match status" value="1"/>
</dbReference>
<dbReference type="Proteomes" id="UP000019116">
    <property type="component" value="Chromosome 5A"/>
</dbReference>
<dbReference type="GO" id="GO:0070475">
    <property type="term" value="P:rRNA base methylation"/>
    <property type="evidence" value="ECO:0000318"/>
    <property type="project" value="GO_Central"/>
</dbReference>
<dbReference type="InterPro" id="IPR019446">
    <property type="entry name" value="BMT5-like"/>
</dbReference>
<name>A0A3B6KK31_WHEAT</name>
<accession>A0A3B6KK31</accession>
<dbReference type="GO" id="GO:0070042">
    <property type="term" value="F:rRNA (uridine-N3-)-methyltransferase activity"/>
    <property type="evidence" value="ECO:0000318"/>
    <property type="project" value="GO_Central"/>
</dbReference>
<dbReference type="InterPro" id="IPR029063">
    <property type="entry name" value="SAM-dependent_MTases_sf"/>
</dbReference>
<feature type="domain" description="25S rRNA (uridine-N(3))-methyltransferase BMT5-like" evidence="1">
    <location>
        <begin position="33"/>
        <end position="186"/>
    </location>
</feature>
<proteinExistence type="predicted"/>
<keyword evidence="3" id="KW-1185">Reference proteome</keyword>
<dbReference type="EnsemblPlants" id="TraesCS5A02G255100.1">
    <property type="protein sequence ID" value="TraesCS5A02G255100.1"/>
    <property type="gene ID" value="TraesCS5A02G255100"/>
</dbReference>
<evidence type="ECO:0000313" key="3">
    <source>
        <dbReference type="Proteomes" id="UP000019116"/>
    </source>
</evidence>
<dbReference type="Gramene" id="TraesCAD_scaffold_008925_01G000500.1">
    <property type="protein sequence ID" value="TraesCAD_scaffold_008925_01G000500.1"/>
    <property type="gene ID" value="TraesCAD_scaffold_008925_01G000500"/>
</dbReference>
<evidence type="ECO:0000259" key="1">
    <source>
        <dbReference type="Pfam" id="PF10354"/>
    </source>
</evidence>
<reference evidence="2" key="1">
    <citation type="submission" date="2018-08" db="EMBL/GenBank/DDBJ databases">
        <authorList>
            <person name="Rossello M."/>
        </authorList>
    </citation>
    <scope>NUCLEOTIDE SEQUENCE [LARGE SCALE GENOMIC DNA]</scope>
    <source>
        <strain evidence="2">cv. Chinese Spring</strain>
    </source>
</reference>
<organism evidence="2">
    <name type="scientific">Triticum aestivum</name>
    <name type="common">Wheat</name>
    <dbReference type="NCBI Taxonomy" id="4565"/>
    <lineage>
        <taxon>Eukaryota</taxon>
        <taxon>Viridiplantae</taxon>
        <taxon>Streptophyta</taxon>
        <taxon>Embryophyta</taxon>
        <taxon>Tracheophyta</taxon>
        <taxon>Spermatophyta</taxon>
        <taxon>Magnoliopsida</taxon>
        <taxon>Liliopsida</taxon>
        <taxon>Poales</taxon>
        <taxon>Poaceae</taxon>
        <taxon>BOP clade</taxon>
        <taxon>Pooideae</taxon>
        <taxon>Triticodae</taxon>
        <taxon>Triticeae</taxon>
        <taxon>Triticinae</taxon>
        <taxon>Triticum</taxon>
    </lineage>
</organism>
<reference evidence="2" key="2">
    <citation type="submission" date="2018-10" db="UniProtKB">
        <authorList>
            <consortium name="EnsemblPlants"/>
        </authorList>
    </citation>
    <scope>IDENTIFICATION</scope>
</reference>
<dbReference type="Gramene" id="TraesCS5A02G255100.1">
    <property type="protein sequence ID" value="TraesCS5A02G255100.1"/>
    <property type="gene ID" value="TraesCS5A02G255100"/>
</dbReference>
<dbReference type="Pfam" id="PF10354">
    <property type="entry name" value="BMT5-like"/>
    <property type="match status" value="1"/>
</dbReference>
<dbReference type="AlphaFoldDB" id="A0A3B6KK31"/>